<dbReference type="CDD" id="cd07185">
    <property type="entry name" value="OmpA_C-like"/>
    <property type="match status" value="1"/>
</dbReference>
<evidence type="ECO:0000256" key="6">
    <source>
        <dbReference type="SAM" id="MobiDB-lite"/>
    </source>
</evidence>
<evidence type="ECO:0000313" key="10">
    <source>
        <dbReference type="Proteomes" id="UP000005938"/>
    </source>
</evidence>
<dbReference type="GO" id="GO:0007155">
    <property type="term" value="P:cell adhesion"/>
    <property type="evidence" value="ECO:0007669"/>
    <property type="project" value="InterPro"/>
</dbReference>
<keyword evidence="2 7" id="KW-0732">Signal</keyword>
<dbReference type="PRINTS" id="PR01021">
    <property type="entry name" value="OMPADOMAIN"/>
</dbReference>
<keyword evidence="4" id="KW-0998">Cell outer membrane</keyword>
<dbReference type="InterPro" id="IPR050330">
    <property type="entry name" value="Bact_OuterMem_StrucFunc"/>
</dbReference>
<dbReference type="EMBL" id="AJJU01000002">
    <property type="protein sequence ID" value="EID76583.1"/>
    <property type="molecule type" value="Genomic_DNA"/>
</dbReference>
<feature type="domain" description="OmpA-like" evidence="8">
    <location>
        <begin position="341"/>
        <end position="457"/>
    </location>
</feature>
<dbReference type="Proteomes" id="UP000005938">
    <property type="component" value="Unassembled WGS sequence"/>
</dbReference>
<dbReference type="InterPro" id="IPR006665">
    <property type="entry name" value="OmpA-like"/>
</dbReference>
<evidence type="ECO:0000256" key="7">
    <source>
        <dbReference type="SAM" id="SignalP"/>
    </source>
</evidence>
<dbReference type="InterPro" id="IPR003367">
    <property type="entry name" value="Thrombospondin_3-like_rpt"/>
</dbReference>
<dbReference type="Gene3D" id="3.30.1330.60">
    <property type="entry name" value="OmpA-like domain"/>
    <property type="match status" value="1"/>
</dbReference>
<dbReference type="PATRIC" id="fig|946077.3.peg.232"/>
<evidence type="ECO:0000256" key="2">
    <source>
        <dbReference type="ARBA" id="ARBA00022729"/>
    </source>
</evidence>
<dbReference type="eggNOG" id="COG2885">
    <property type="taxonomic scope" value="Bacteria"/>
</dbReference>
<dbReference type="InterPro" id="IPR036737">
    <property type="entry name" value="OmpA-like_sf"/>
</dbReference>
<organism evidence="9 10">
    <name type="scientific">Imtechella halotolerans K1</name>
    <dbReference type="NCBI Taxonomy" id="946077"/>
    <lineage>
        <taxon>Bacteria</taxon>
        <taxon>Pseudomonadati</taxon>
        <taxon>Bacteroidota</taxon>
        <taxon>Flavobacteriia</taxon>
        <taxon>Flavobacteriales</taxon>
        <taxon>Flavobacteriaceae</taxon>
        <taxon>Imtechella</taxon>
    </lineage>
</organism>
<dbReference type="InterPro" id="IPR028974">
    <property type="entry name" value="TSP_type-3_rpt"/>
</dbReference>
<dbReference type="PANTHER" id="PTHR30329">
    <property type="entry name" value="STATOR ELEMENT OF FLAGELLAR MOTOR COMPLEX"/>
    <property type="match status" value="1"/>
</dbReference>
<evidence type="ECO:0000259" key="8">
    <source>
        <dbReference type="PROSITE" id="PS51123"/>
    </source>
</evidence>
<dbReference type="GO" id="GO:0009279">
    <property type="term" value="C:cell outer membrane"/>
    <property type="evidence" value="ECO:0007669"/>
    <property type="project" value="UniProtKB-SubCell"/>
</dbReference>
<name>I0WJL7_9FLAO</name>
<dbReference type="AlphaFoldDB" id="I0WJL7"/>
<reference evidence="9 10" key="1">
    <citation type="journal article" date="2012" name="J. Bacteriol.">
        <title>Genome Sequence of the Halotolerant Bacterium Imtechella halotolerans K1T.</title>
        <authorList>
            <person name="Kumar S."/>
            <person name="Vikram S."/>
            <person name="Subramanian S."/>
            <person name="Raghava G.P."/>
            <person name="Pinnaka A.K."/>
        </authorList>
    </citation>
    <scope>NUCLEOTIDE SEQUENCE [LARGE SCALE GENOMIC DNA]</scope>
    <source>
        <strain evidence="9 10">K1</strain>
    </source>
</reference>
<feature type="chain" id="PRO_5003635530" evidence="7">
    <location>
        <begin position="23"/>
        <end position="457"/>
    </location>
</feature>
<dbReference type="Pfam" id="PF00691">
    <property type="entry name" value="OmpA"/>
    <property type="match status" value="1"/>
</dbReference>
<comment type="subcellular location">
    <subcellularLocation>
        <location evidence="1">Cell outer membrane</location>
    </subcellularLocation>
</comment>
<dbReference type="RefSeq" id="WP_008236548.1">
    <property type="nucleotide sequence ID" value="NZ_AJJU01000002.1"/>
</dbReference>
<evidence type="ECO:0000256" key="5">
    <source>
        <dbReference type="PROSITE-ProRule" id="PRU00473"/>
    </source>
</evidence>
<feature type="region of interest" description="Disordered" evidence="6">
    <location>
        <begin position="235"/>
        <end position="310"/>
    </location>
</feature>
<dbReference type="SUPFAM" id="SSF103647">
    <property type="entry name" value="TSP type-3 repeat"/>
    <property type="match status" value="1"/>
</dbReference>
<dbReference type="SUPFAM" id="SSF103088">
    <property type="entry name" value="OmpA-like"/>
    <property type="match status" value="1"/>
</dbReference>
<evidence type="ECO:0000256" key="3">
    <source>
        <dbReference type="ARBA" id="ARBA00023136"/>
    </source>
</evidence>
<protein>
    <submittedName>
        <fullName evidence="9">OmpA/MotB domain-containing protein</fullName>
    </submittedName>
</protein>
<dbReference type="PROSITE" id="PS51123">
    <property type="entry name" value="OMPA_2"/>
    <property type="match status" value="1"/>
</dbReference>
<dbReference type="PANTHER" id="PTHR30329:SF21">
    <property type="entry name" value="LIPOPROTEIN YIAD-RELATED"/>
    <property type="match status" value="1"/>
</dbReference>
<dbReference type="OrthoDB" id="9805336at2"/>
<dbReference type="Gene3D" id="2.40.160.20">
    <property type="match status" value="1"/>
</dbReference>
<dbReference type="GO" id="GO:0005509">
    <property type="term" value="F:calcium ion binding"/>
    <property type="evidence" value="ECO:0007669"/>
    <property type="project" value="InterPro"/>
</dbReference>
<comment type="caution">
    <text evidence="9">The sequence shown here is derived from an EMBL/GenBank/DDBJ whole genome shotgun (WGS) entry which is preliminary data.</text>
</comment>
<sequence>MKHLSKLLVAIFLVAGFSSVEAQDKNNPWQFGFGVNAVDAFPTNNLLMDNARKGKWFDEYFNASNHWNILPAISTLNVSKYVGDGFSFGVRGSLNKIENMGDAKVDDLTYYGLDGEIKYNLNELFGMKVFDPYLQVGGGYSWIDDLGAGTLNGGLGFNLWFTENLGLNFQTSYKHSFEDRLVPHFQHLAGLVIKFGGNDTDGDGIYDKDDACPEVAGLPQFNGCPDSDGDGIEDSKDACPNEAGPAEFNGCPDSDGDGIADKDDACPTVAGKRELNGCPDKDNDGIADKDDACPEVAGPKENKGCPWPDRDGDGVLDKDDACPEVKGTVANKGCPEVTQEVQDTLNEYAKTILFDTGKSTIKAQSATVLDQIVGVLNEYSNSKFTIEGHTDSTGSLATNNRLSQERADAVRVYLVDKGISPDRLTAKGFGPSNPIASNKNAKGRALNRRVEINLVKE</sequence>
<feature type="signal peptide" evidence="7">
    <location>
        <begin position="1"/>
        <end position="22"/>
    </location>
</feature>
<evidence type="ECO:0000256" key="4">
    <source>
        <dbReference type="ARBA" id="ARBA00023237"/>
    </source>
</evidence>
<accession>I0WJL7</accession>
<evidence type="ECO:0000313" key="9">
    <source>
        <dbReference type="EMBL" id="EID76583.1"/>
    </source>
</evidence>
<keyword evidence="3 5" id="KW-0472">Membrane</keyword>
<feature type="compositionally biased region" description="Basic and acidic residues" evidence="6">
    <location>
        <begin position="259"/>
        <end position="310"/>
    </location>
</feature>
<keyword evidence="10" id="KW-1185">Reference proteome</keyword>
<dbReference type="InterPro" id="IPR006664">
    <property type="entry name" value="OMP_bac"/>
</dbReference>
<proteinExistence type="predicted"/>
<dbReference type="Pfam" id="PF02412">
    <property type="entry name" value="TSP_3"/>
    <property type="match status" value="4"/>
</dbReference>
<gene>
    <name evidence="9" type="ORF">W5A_01130</name>
</gene>
<evidence type="ECO:0000256" key="1">
    <source>
        <dbReference type="ARBA" id="ARBA00004442"/>
    </source>
</evidence>
<dbReference type="STRING" id="946077.W5A_01130"/>